<organism evidence="3 4">
    <name type="scientific">Chrysochromulina tobinii</name>
    <dbReference type="NCBI Taxonomy" id="1460289"/>
    <lineage>
        <taxon>Eukaryota</taxon>
        <taxon>Haptista</taxon>
        <taxon>Haptophyta</taxon>
        <taxon>Prymnesiophyceae</taxon>
        <taxon>Prymnesiales</taxon>
        <taxon>Chrysochromulinaceae</taxon>
        <taxon>Chrysochromulina</taxon>
    </lineage>
</organism>
<dbReference type="Proteomes" id="UP000037460">
    <property type="component" value="Unassembled WGS sequence"/>
</dbReference>
<protein>
    <submittedName>
        <fullName evidence="3">Uncharacterized protein</fullName>
    </submittedName>
</protein>
<gene>
    <name evidence="3" type="ORF">Ctob_001952</name>
</gene>
<keyword evidence="2" id="KW-1133">Transmembrane helix</keyword>
<name>A0A0M0JPB7_9EUKA</name>
<keyword evidence="2" id="KW-0472">Membrane</keyword>
<dbReference type="AlphaFoldDB" id="A0A0M0JPB7"/>
<accession>A0A0M0JPB7</accession>
<comment type="caution">
    <text evidence="3">The sequence shown here is derived from an EMBL/GenBank/DDBJ whole genome shotgun (WGS) entry which is preliminary data.</text>
</comment>
<proteinExistence type="predicted"/>
<keyword evidence="4" id="KW-1185">Reference proteome</keyword>
<evidence type="ECO:0000313" key="4">
    <source>
        <dbReference type="Proteomes" id="UP000037460"/>
    </source>
</evidence>
<sequence length="220" mass="22837">MFLSVLSNTPSSFCARTKTLLEYATGEPVQRAPSYSTYHSGYATSTYHGNGGYATASPTYYGVIEADEAVKDAERRQLLESPPGPPPPGYLSCDPQSPGYSSCTSQARMVQYAQSMNQMACGPNSGLILMSAAMALLLYGMLVLTPLAVLSSKAGALARGAGGCDDGWGPPLQTIVITGNRPFGRDVFGHTAVGVPVRVGTLPGRPVVAGTGPVSGVSMH</sequence>
<feature type="region of interest" description="Disordered" evidence="1">
    <location>
        <begin position="76"/>
        <end position="97"/>
    </location>
</feature>
<reference evidence="4" key="1">
    <citation type="journal article" date="2015" name="PLoS Genet.">
        <title>Genome Sequence and Transcriptome Analyses of Chrysochromulina tobin: Metabolic Tools for Enhanced Algal Fitness in the Prominent Order Prymnesiales (Haptophyceae).</title>
        <authorList>
            <person name="Hovde B.T."/>
            <person name="Deodato C.R."/>
            <person name="Hunsperger H.M."/>
            <person name="Ryken S.A."/>
            <person name="Yost W."/>
            <person name="Jha R.K."/>
            <person name="Patterson J."/>
            <person name="Monnat R.J. Jr."/>
            <person name="Barlow S.B."/>
            <person name="Starkenburg S.R."/>
            <person name="Cattolico R.A."/>
        </authorList>
    </citation>
    <scope>NUCLEOTIDE SEQUENCE</scope>
    <source>
        <strain evidence="4">CCMP291</strain>
    </source>
</reference>
<keyword evidence="2" id="KW-0812">Transmembrane</keyword>
<evidence type="ECO:0000256" key="1">
    <source>
        <dbReference type="SAM" id="MobiDB-lite"/>
    </source>
</evidence>
<evidence type="ECO:0000313" key="3">
    <source>
        <dbReference type="EMBL" id="KOO28439.1"/>
    </source>
</evidence>
<evidence type="ECO:0000256" key="2">
    <source>
        <dbReference type="SAM" id="Phobius"/>
    </source>
</evidence>
<feature type="transmembrane region" description="Helical" evidence="2">
    <location>
        <begin position="127"/>
        <end position="150"/>
    </location>
</feature>
<dbReference type="EMBL" id="JWZX01002568">
    <property type="protein sequence ID" value="KOO28439.1"/>
    <property type="molecule type" value="Genomic_DNA"/>
</dbReference>